<organism evidence="3 4">
    <name type="scientific">Desmophyllum pertusum</name>
    <dbReference type="NCBI Taxonomy" id="174260"/>
    <lineage>
        <taxon>Eukaryota</taxon>
        <taxon>Metazoa</taxon>
        <taxon>Cnidaria</taxon>
        <taxon>Anthozoa</taxon>
        <taxon>Hexacorallia</taxon>
        <taxon>Scleractinia</taxon>
        <taxon>Caryophylliina</taxon>
        <taxon>Caryophylliidae</taxon>
        <taxon>Desmophyllum</taxon>
    </lineage>
</organism>
<comment type="caution">
    <text evidence="3">The sequence shown here is derived from an EMBL/GenBank/DDBJ whole genome shotgun (WGS) entry which is preliminary data.</text>
</comment>
<dbReference type="Proteomes" id="UP001163046">
    <property type="component" value="Unassembled WGS sequence"/>
</dbReference>
<evidence type="ECO:0000259" key="2">
    <source>
        <dbReference type="PROSITE" id="PS51406"/>
    </source>
</evidence>
<evidence type="ECO:0000313" key="3">
    <source>
        <dbReference type="EMBL" id="KAJ7376463.1"/>
    </source>
</evidence>
<proteinExistence type="predicted"/>
<gene>
    <name evidence="3" type="ORF">OS493_034453</name>
</gene>
<feature type="chain" id="PRO_5040966757" description="Fibrinogen C-terminal domain-containing protein" evidence="1">
    <location>
        <begin position="21"/>
        <end position="321"/>
    </location>
</feature>
<keyword evidence="1" id="KW-0732">Signal</keyword>
<accession>A0A9W9Z9E6</accession>
<dbReference type="Pfam" id="PF00147">
    <property type="entry name" value="Fibrinogen_C"/>
    <property type="match status" value="1"/>
</dbReference>
<dbReference type="SUPFAM" id="SSF56496">
    <property type="entry name" value="Fibrinogen C-terminal domain-like"/>
    <property type="match status" value="1"/>
</dbReference>
<dbReference type="InterPro" id="IPR036056">
    <property type="entry name" value="Fibrinogen-like_C"/>
</dbReference>
<feature type="signal peptide" evidence="1">
    <location>
        <begin position="1"/>
        <end position="20"/>
    </location>
</feature>
<dbReference type="InterPro" id="IPR002181">
    <property type="entry name" value="Fibrinogen_a/b/g_C_dom"/>
</dbReference>
<name>A0A9W9Z9E6_9CNID</name>
<dbReference type="InterPro" id="IPR014716">
    <property type="entry name" value="Fibrinogen_a/b/g_C_1"/>
</dbReference>
<dbReference type="AlphaFoldDB" id="A0A9W9Z9E6"/>
<reference evidence="3" key="1">
    <citation type="submission" date="2023-01" db="EMBL/GenBank/DDBJ databases">
        <title>Genome assembly of the deep-sea coral Lophelia pertusa.</title>
        <authorList>
            <person name="Herrera S."/>
            <person name="Cordes E."/>
        </authorList>
    </citation>
    <scope>NUCLEOTIDE SEQUENCE</scope>
    <source>
        <strain evidence="3">USNM1676648</strain>
        <tissue evidence="3">Polyp</tissue>
    </source>
</reference>
<protein>
    <recommendedName>
        <fullName evidence="2">Fibrinogen C-terminal domain-containing protein</fullName>
    </recommendedName>
</protein>
<feature type="domain" description="Fibrinogen C-terminal" evidence="2">
    <location>
        <begin position="103"/>
        <end position="156"/>
    </location>
</feature>
<dbReference type="EMBL" id="MU826398">
    <property type="protein sequence ID" value="KAJ7376463.1"/>
    <property type="molecule type" value="Genomic_DNA"/>
</dbReference>
<evidence type="ECO:0000256" key="1">
    <source>
        <dbReference type="SAM" id="SignalP"/>
    </source>
</evidence>
<dbReference type="Gene3D" id="3.90.215.10">
    <property type="entry name" value="Gamma Fibrinogen, chain A, domain 1"/>
    <property type="match status" value="1"/>
</dbReference>
<keyword evidence="4" id="KW-1185">Reference proteome</keyword>
<evidence type="ECO:0000313" key="4">
    <source>
        <dbReference type="Proteomes" id="UP001163046"/>
    </source>
</evidence>
<sequence length="321" mass="36829">MIVKIVRSTLLILLSYQCFGIDRLYREGQGSIMHDRVLVGYVIARFQTRGFLSCAHKCLSDNACKSYNYYPTAEEHGVCEINNNGGNPEEVLISQEGSLFGRLTKKEWPRSCLDLMRNGAKTSSFYDIWDSSNNPLRVFCDLASEPGWAWTLVMSQSFRNRKMKQLMSVPLYKDAPLNVSIPNWNAYRLSLQQMDELRALSSHWRITCNFSTEVFDYHDYARGEFSHFNLLNFQGHNVCKMVDYVDVKGRSCSRCTVAWWQDSGVMFHNDLSLGKCFFETSAPANAIYNADYFGFYQNVDSSFPCCSDDTSSTNHWFGAHI</sequence>
<dbReference type="PROSITE" id="PS51406">
    <property type="entry name" value="FIBRINOGEN_C_2"/>
    <property type="match status" value="1"/>
</dbReference>
<dbReference type="OrthoDB" id="5948688at2759"/>